<organism evidence="1 2">
    <name type="scientific">Phanerochaete carnosa (strain HHB-10118-sp)</name>
    <name type="common">White-rot fungus</name>
    <name type="synonym">Peniophora carnosa</name>
    <dbReference type="NCBI Taxonomy" id="650164"/>
    <lineage>
        <taxon>Eukaryota</taxon>
        <taxon>Fungi</taxon>
        <taxon>Dikarya</taxon>
        <taxon>Basidiomycota</taxon>
        <taxon>Agaricomycotina</taxon>
        <taxon>Agaricomycetes</taxon>
        <taxon>Polyporales</taxon>
        <taxon>Phanerochaetaceae</taxon>
        <taxon>Phanerochaete</taxon>
    </lineage>
</organism>
<dbReference type="EMBL" id="JH930468">
    <property type="protein sequence ID" value="EKM61784.1"/>
    <property type="molecule type" value="Genomic_DNA"/>
</dbReference>
<evidence type="ECO:0000313" key="2">
    <source>
        <dbReference type="Proteomes" id="UP000008370"/>
    </source>
</evidence>
<dbReference type="Proteomes" id="UP000008370">
    <property type="component" value="Unassembled WGS sequence"/>
</dbReference>
<proteinExistence type="predicted"/>
<dbReference type="RefSeq" id="XP_007391184.1">
    <property type="nucleotide sequence ID" value="XM_007391122.1"/>
</dbReference>
<accession>K5WRB8</accession>
<dbReference type="KEGG" id="pco:PHACADRAFT_157028"/>
<dbReference type="GeneID" id="18909063"/>
<evidence type="ECO:0000313" key="1">
    <source>
        <dbReference type="EMBL" id="EKM61784.1"/>
    </source>
</evidence>
<keyword evidence="2" id="KW-1185">Reference proteome</keyword>
<dbReference type="InParanoid" id="K5WRB8"/>
<sequence>MTVGNPSPGRRLARSAPLGLSPSSAAALAPSSFVAVFVSDAGVCDSKRFLGLLLARVPVWLAGLRWGVWGMGGWAHVTRRSDVQASYGGAVAVYAFREVRAC</sequence>
<protein>
    <submittedName>
        <fullName evidence="1">Uncharacterized protein</fullName>
    </submittedName>
</protein>
<dbReference type="HOGENOM" id="CLU_2278428_0_0_1"/>
<gene>
    <name evidence="1" type="ORF">PHACADRAFT_157028</name>
</gene>
<name>K5WRB8_PHACS</name>
<dbReference type="AlphaFoldDB" id="K5WRB8"/>
<reference evidence="1 2" key="1">
    <citation type="journal article" date="2012" name="BMC Genomics">
        <title>Comparative genomics of the white-rot fungi, Phanerochaete carnosa and P. chrysosporium, to elucidate the genetic basis of the distinct wood types they colonize.</title>
        <authorList>
            <person name="Suzuki H."/>
            <person name="MacDonald J."/>
            <person name="Syed K."/>
            <person name="Salamov A."/>
            <person name="Hori C."/>
            <person name="Aerts A."/>
            <person name="Henrissat B."/>
            <person name="Wiebenga A."/>
            <person name="vanKuyk P.A."/>
            <person name="Barry K."/>
            <person name="Lindquist E."/>
            <person name="LaButti K."/>
            <person name="Lapidus A."/>
            <person name="Lucas S."/>
            <person name="Coutinho P."/>
            <person name="Gong Y."/>
            <person name="Samejima M."/>
            <person name="Mahadevan R."/>
            <person name="Abou-Zaid M."/>
            <person name="de Vries R.P."/>
            <person name="Igarashi K."/>
            <person name="Yadav J.S."/>
            <person name="Grigoriev I.V."/>
            <person name="Master E.R."/>
        </authorList>
    </citation>
    <scope>NUCLEOTIDE SEQUENCE [LARGE SCALE GENOMIC DNA]</scope>
    <source>
        <strain evidence="1 2">HHB-10118-sp</strain>
    </source>
</reference>